<evidence type="ECO:0000256" key="3">
    <source>
        <dbReference type="ARBA" id="ARBA00036002"/>
    </source>
</evidence>
<comment type="similarity">
    <text evidence="4">Belongs to the YigI thioesterase family.</text>
</comment>
<sequence length="133" mass="14882">MTTQMTIQQAFEHTELWNTIGFEFIKGENGEAETALDFRPDLTNVAGTLHGGMMMTMLDNTMGIAAYTLGFDVVMTIQMETRFIRPVQAGRLRATAVTIDRTRTTAILEGRIYNEDNELIALCTSTFKGVNHK</sequence>
<dbReference type="AlphaFoldDB" id="A0A433RQE3"/>
<dbReference type="NCBIfam" id="TIGR00369">
    <property type="entry name" value="unchar_dom_1"/>
    <property type="match status" value="1"/>
</dbReference>
<evidence type="ECO:0000313" key="10">
    <source>
        <dbReference type="Proteomes" id="UP000288623"/>
    </source>
</evidence>
<comment type="catalytic activity">
    <reaction evidence="3">
        <text>a long-chain fatty acyl-CoA + H2O = a long-chain fatty acid + CoA + H(+)</text>
        <dbReference type="Rhea" id="RHEA:67680"/>
        <dbReference type="ChEBI" id="CHEBI:15377"/>
        <dbReference type="ChEBI" id="CHEBI:15378"/>
        <dbReference type="ChEBI" id="CHEBI:57287"/>
        <dbReference type="ChEBI" id="CHEBI:57560"/>
        <dbReference type="ChEBI" id="CHEBI:83139"/>
    </reaction>
</comment>
<reference evidence="9 10" key="1">
    <citation type="submission" date="2014-11" db="EMBL/GenBank/DDBJ databases">
        <title>Genome sequence and analysis of novel Kurthia sp.</title>
        <authorList>
            <person name="Lawson J.N."/>
            <person name="Gonzalez J.E."/>
            <person name="Rinauldi L."/>
            <person name="Xuan Z."/>
            <person name="Firman A."/>
            <person name="Shaddox L."/>
            <person name="Trudeau A."/>
            <person name="Shah S."/>
            <person name="Reiman D."/>
        </authorList>
    </citation>
    <scope>NUCLEOTIDE SEQUENCE [LARGE SCALE GENOMIC DNA]</scope>
    <source>
        <strain evidence="9 10">3B1D</strain>
    </source>
</reference>
<dbReference type="PANTHER" id="PTHR43240:SF20">
    <property type="entry name" value="MEDIUM_LONG-CHAIN ACYL-COA THIOESTERASE YIGI"/>
    <property type="match status" value="1"/>
</dbReference>
<dbReference type="OrthoDB" id="337200at2"/>
<dbReference type="RefSeq" id="WP_126991803.1">
    <property type="nucleotide sequence ID" value="NZ_JTFC01000042.1"/>
</dbReference>
<feature type="domain" description="Thioesterase" evidence="8">
    <location>
        <begin position="47"/>
        <end position="120"/>
    </location>
</feature>
<dbReference type="Proteomes" id="UP000288623">
    <property type="component" value="Unassembled WGS sequence"/>
</dbReference>
<protein>
    <recommendedName>
        <fullName evidence="6">Medium/long-chain acyl-CoA thioesterase YigI</fullName>
        <ecNumber evidence="5">3.1.2.20</ecNumber>
    </recommendedName>
</protein>
<proteinExistence type="inferred from homology"/>
<dbReference type="GO" id="GO:0047617">
    <property type="term" value="F:fatty acyl-CoA hydrolase activity"/>
    <property type="evidence" value="ECO:0007669"/>
    <property type="project" value="UniProtKB-EC"/>
</dbReference>
<evidence type="ECO:0000256" key="5">
    <source>
        <dbReference type="ARBA" id="ARBA00038894"/>
    </source>
</evidence>
<organism evidence="9 10">
    <name type="scientific">Candidatus Kurthia intestinigallinarum</name>
    <dbReference type="NCBI Taxonomy" id="1562256"/>
    <lineage>
        <taxon>Bacteria</taxon>
        <taxon>Bacillati</taxon>
        <taxon>Bacillota</taxon>
        <taxon>Bacilli</taxon>
        <taxon>Bacillales</taxon>
        <taxon>Caryophanaceae</taxon>
        <taxon>Kurthia</taxon>
    </lineage>
</organism>
<dbReference type="SUPFAM" id="SSF54637">
    <property type="entry name" value="Thioesterase/thiol ester dehydrase-isomerase"/>
    <property type="match status" value="1"/>
</dbReference>
<evidence type="ECO:0000313" key="9">
    <source>
        <dbReference type="EMBL" id="RUS52468.1"/>
    </source>
</evidence>
<dbReference type="CDD" id="cd03443">
    <property type="entry name" value="PaaI_thioesterase"/>
    <property type="match status" value="1"/>
</dbReference>
<comment type="caution">
    <text evidence="9">The sequence shown here is derived from an EMBL/GenBank/DDBJ whole genome shotgun (WGS) entry which is preliminary data.</text>
</comment>
<dbReference type="InterPro" id="IPR029069">
    <property type="entry name" value="HotDog_dom_sf"/>
</dbReference>
<dbReference type="Gene3D" id="3.10.129.10">
    <property type="entry name" value="Hotdog Thioesterase"/>
    <property type="match status" value="1"/>
</dbReference>
<keyword evidence="10" id="KW-1185">Reference proteome</keyword>
<dbReference type="EC" id="3.1.2.20" evidence="5"/>
<evidence type="ECO:0000256" key="1">
    <source>
        <dbReference type="ARBA" id="ARBA00022801"/>
    </source>
</evidence>
<evidence type="ECO:0000256" key="2">
    <source>
        <dbReference type="ARBA" id="ARBA00035880"/>
    </source>
</evidence>
<comment type="catalytic activity">
    <reaction evidence="2">
        <text>a fatty acyl-CoA + H2O = a fatty acid + CoA + H(+)</text>
        <dbReference type="Rhea" id="RHEA:16781"/>
        <dbReference type="ChEBI" id="CHEBI:15377"/>
        <dbReference type="ChEBI" id="CHEBI:15378"/>
        <dbReference type="ChEBI" id="CHEBI:28868"/>
        <dbReference type="ChEBI" id="CHEBI:57287"/>
        <dbReference type="ChEBI" id="CHEBI:77636"/>
        <dbReference type="EC" id="3.1.2.20"/>
    </reaction>
</comment>
<dbReference type="InterPro" id="IPR003736">
    <property type="entry name" value="PAAI_dom"/>
</dbReference>
<name>A0A433RQE3_9BACL</name>
<evidence type="ECO:0000259" key="8">
    <source>
        <dbReference type="Pfam" id="PF03061"/>
    </source>
</evidence>
<accession>A0A433RQE3</accession>
<gene>
    <name evidence="9" type="ORF">QI30_17040</name>
</gene>
<evidence type="ECO:0000256" key="4">
    <source>
        <dbReference type="ARBA" id="ARBA00038381"/>
    </source>
</evidence>
<keyword evidence="1" id="KW-0378">Hydrolase</keyword>
<evidence type="ECO:0000256" key="6">
    <source>
        <dbReference type="ARBA" id="ARBA00040062"/>
    </source>
</evidence>
<dbReference type="PANTHER" id="PTHR43240">
    <property type="entry name" value="1,4-DIHYDROXY-2-NAPHTHOYL-COA THIOESTERASE 1"/>
    <property type="match status" value="1"/>
</dbReference>
<dbReference type="InterPro" id="IPR006683">
    <property type="entry name" value="Thioestr_dom"/>
</dbReference>
<dbReference type="Pfam" id="PF03061">
    <property type="entry name" value="4HBT"/>
    <property type="match status" value="1"/>
</dbReference>
<evidence type="ECO:0000256" key="7">
    <source>
        <dbReference type="ARBA" id="ARBA00048062"/>
    </source>
</evidence>
<dbReference type="EMBL" id="JTFC01000042">
    <property type="protein sequence ID" value="RUS52468.1"/>
    <property type="molecule type" value="Genomic_DNA"/>
</dbReference>
<comment type="catalytic activity">
    <reaction evidence="7">
        <text>a medium-chain fatty acyl-CoA + H2O = a medium-chain fatty acid + CoA + H(+)</text>
        <dbReference type="Rhea" id="RHEA:68184"/>
        <dbReference type="ChEBI" id="CHEBI:15377"/>
        <dbReference type="ChEBI" id="CHEBI:15378"/>
        <dbReference type="ChEBI" id="CHEBI:57287"/>
        <dbReference type="ChEBI" id="CHEBI:59558"/>
        <dbReference type="ChEBI" id="CHEBI:90546"/>
    </reaction>
</comment>